<dbReference type="GO" id="GO:0008320">
    <property type="term" value="F:protein transmembrane transporter activity"/>
    <property type="evidence" value="ECO:0007669"/>
    <property type="project" value="TreeGrafter"/>
</dbReference>
<dbReference type="SUPFAM" id="SSF158702">
    <property type="entry name" value="Sec63 N-terminal domain-like"/>
    <property type="match status" value="1"/>
</dbReference>
<dbReference type="GO" id="GO:0006614">
    <property type="term" value="P:SRP-dependent cotranslational protein targeting to membrane"/>
    <property type="evidence" value="ECO:0007669"/>
    <property type="project" value="TreeGrafter"/>
</dbReference>
<dbReference type="GO" id="GO:0006620">
    <property type="term" value="P:post-translational protein targeting to endoplasmic reticulum membrane"/>
    <property type="evidence" value="ECO:0007669"/>
    <property type="project" value="TreeGrafter"/>
</dbReference>
<comment type="subcellular location">
    <subcellularLocation>
        <location evidence="1">Membrane</location>
        <topology evidence="1">Multi-pass membrane protein</topology>
    </subcellularLocation>
</comment>
<evidence type="ECO:0000256" key="2">
    <source>
        <dbReference type="ARBA" id="ARBA00022692"/>
    </source>
</evidence>
<evidence type="ECO:0000256" key="5">
    <source>
        <dbReference type="SAM" id="Phobius"/>
    </source>
</evidence>
<evidence type="ECO:0000313" key="8">
    <source>
        <dbReference type="Proteomes" id="UP000030655"/>
    </source>
</evidence>
<reference evidence="7 8" key="2">
    <citation type="submission" date="2014-03" db="EMBL/GenBank/DDBJ databases">
        <title>The Genome Sequence of Anncaliia algerae insect isolate PRA339.</title>
        <authorList>
            <consortium name="The Broad Institute Genome Sequencing Platform"/>
            <consortium name="The Broad Institute Genome Sequencing Center for Infectious Disease"/>
            <person name="Cuomo C."/>
            <person name="Becnel J."/>
            <person name="Sanscrainte N."/>
            <person name="Walker B."/>
            <person name="Young S.K."/>
            <person name="Zeng Q."/>
            <person name="Gargeya S."/>
            <person name="Fitzgerald M."/>
            <person name="Haas B."/>
            <person name="Abouelleil A."/>
            <person name="Alvarado L."/>
            <person name="Arachchi H.M."/>
            <person name="Berlin A.M."/>
            <person name="Chapman S.B."/>
            <person name="Dewar J."/>
            <person name="Goldberg J."/>
            <person name="Griggs A."/>
            <person name="Gujja S."/>
            <person name="Hansen M."/>
            <person name="Howarth C."/>
            <person name="Imamovic A."/>
            <person name="Larimer J."/>
            <person name="McCowan C."/>
            <person name="Murphy C."/>
            <person name="Neiman D."/>
            <person name="Pearson M."/>
            <person name="Priest M."/>
            <person name="Roberts A."/>
            <person name="Saif S."/>
            <person name="Shea T."/>
            <person name="Sisk P."/>
            <person name="Sykes S."/>
            <person name="Wortman J."/>
            <person name="Nusbaum C."/>
            <person name="Birren B."/>
        </authorList>
    </citation>
    <scope>NUCLEOTIDE SEQUENCE [LARGE SCALE GENOMIC DNA]</scope>
    <source>
        <strain evidence="7 8">PRA339</strain>
    </source>
</reference>
<feature type="domain" description="SEC63" evidence="6">
    <location>
        <begin position="44"/>
        <end position="335"/>
    </location>
</feature>
<evidence type="ECO:0000256" key="4">
    <source>
        <dbReference type="ARBA" id="ARBA00023136"/>
    </source>
</evidence>
<evidence type="ECO:0000259" key="6">
    <source>
        <dbReference type="SMART" id="SM00973"/>
    </source>
</evidence>
<dbReference type="SMART" id="SM00973">
    <property type="entry name" value="Sec63"/>
    <property type="match status" value="1"/>
</dbReference>
<dbReference type="PANTHER" id="PTHR24075:SF0">
    <property type="entry name" value="TRANSLOCATION PROTEIN SEC63 HOMOLOG"/>
    <property type="match status" value="1"/>
</dbReference>
<dbReference type="AlphaFoldDB" id="A0A059EZ59"/>
<gene>
    <name evidence="7" type="ORF">H312_02576</name>
</gene>
<reference evidence="8" key="1">
    <citation type="submission" date="2013-02" db="EMBL/GenBank/DDBJ databases">
        <authorList>
            <consortium name="The Broad Institute Genome Sequencing Platform"/>
            <person name="Cuomo C."/>
            <person name="Becnel J."/>
            <person name="Sanscrainte N."/>
            <person name="Walker B."/>
            <person name="Young S.K."/>
            <person name="Zeng Q."/>
            <person name="Gargeya S."/>
            <person name="Fitzgerald M."/>
            <person name="Haas B."/>
            <person name="Abouelleil A."/>
            <person name="Alvarado L."/>
            <person name="Arachchi H.M."/>
            <person name="Berlin A.M."/>
            <person name="Chapman S.B."/>
            <person name="Dewar J."/>
            <person name="Goldberg J."/>
            <person name="Griggs A."/>
            <person name="Gujja S."/>
            <person name="Hansen M."/>
            <person name="Howarth C."/>
            <person name="Imamovic A."/>
            <person name="Larimer J."/>
            <person name="McCowan C."/>
            <person name="Murphy C."/>
            <person name="Neiman D."/>
            <person name="Pearson M."/>
            <person name="Priest M."/>
            <person name="Roberts A."/>
            <person name="Saif S."/>
            <person name="Shea T."/>
            <person name="Sisk P."/>
            <person name="Sykes S."/>
            <person name="Wortman J."/>
            <person name="Nusbaum C."/>
            <person name="Birren B."/>
        </authorList>
    </citation>
    <scope>NUCLEOTIDE SEQUENCE [LARGE SCALE GENOMIC DNA]</scope>
    <source>
        <strain evidence="8">PRA339</strain>
    </source>
</reference>
<evidence type="ECO:0000256" key="3">
    <source>
        <dbReference type="ARBA" id="ARBA00022989"/>
    </source>
</evidence>
<proteinExistence type="predicted"/>
<keyword evidence="2 5" id="KW-0812">Transmembrane</keyword>
<keyword evidence="8" id="KW-1185">Reference proteome</keyword>
<dbReference type="HOGENOM" id="CLU_820269_0_0_1"/>
<sequence length="348" mass="40926">ELMAIPDWLISKGTLILIVYFIFLGVLLPRFAYLKYKSNNLKNRFNVSYKSVDLFYKLMTEKEDKKINDSFIKHESFLRWLILFISNTDDLKNHKYKRNINNKPVIEEKYGYPIKEEGLSYYILMDHLFRCELAHPTDLDYVQRTSLSLIQSFKEIARRKCNILLLNRLFVLERMVVQAVFDEEYSDLQVGAEFEEIFARKFKKEGKIKKGFVKPEINISNIKAYVEQTNLLDSHSVYKDNSFVLPENSKVTLSFNVELIGPTMVHAPFLKEDIFTTWSIFLLINDSLTEEYIEVKEKDKSVKFTFNGTNKPMNLKIACKNGGYFDIDKEESINVKFIKLIENTPKDE</sequence>
<evidence type="ECO:0000313" key="7">
    <source>
        <dbReference type="EMBL" id="KCZ80019.1"/>
    </source>
</evidence>
<accession>A0A059EZ59</accession>
<evidence type="ECO:0000256" key="1">
    <source>
        <dbReference type="ARBA" id="ARBA00004141"/>
    </source>
</evidence>
<dbReference type="OrthoDB" id="1734229at2759"/>
<dbReference type="InterPro" id="IPR004179">
    <property type="entry name" value="Sec63-dom"/>
</dbReference>
<dbReference type="GO" id="GO:0031207">
    <property type="term" value="C:Sec62/Sec63 complex"/>
    <property type="evidence" value="ECO:0007669"/>
    <property type="project" value="TreeGrafter"/>
</dbReference>
<feature type="non-terminal residue" evidence="7">
    <location>
        <position position="1"/>
    </location>
</feature>
<feature type="transmembrane region" description="Helical" evidence="5">
    <location>
        <begin position="15"/>
        <end position="34"/>
    </location>
</feature>
<keyword evidence="3 5" id="KW-1133">Transmembrane helix</keyword>
<organism evidence="7 8">
    <name type="scientific">Anncaliia algerae PRA339</name>
    <dbReference type="NCBI Taxonomy" id="1288291"/>
    <lineage>
        <taxon>Eukaryota</taxon>
        <taxon>Fungi</taxon>
        <taxon>Fungi incertae sedis</taxon>
        <taxon>Microsporidia</taxon>
        <taxon>Tubulinosematoidea</taxon>
        <taxon>Tubulinosematidae</taxon>
        <taxon>Anncaliia</taxon>
    </lineage>
</organism>
<dbReference type="GO" id="GO:0003723">
    <property type="term" value="F:RNA binding"/>
    <property type="evidence" value="ECO:0007669"/>
    <property type="project" value="TreeGrafter"/>
</dbReference>
<dbReference type="PANTHER" id="PTHR24075">
    <property type="entry name" value="SEC63 DOMAIN-CONTAINING"/>
    <property type="match status" value="1"/>
</dbReference>
<keyword evidence="4 5" id="KW-0472">Membrane</keyword>
<dbReference type="EMBL" id="KK365210">
    <property type="protein sequence ID" value="KCZ80019.1"/>
    <property type="molecule type" value="Genomic_DNA"/>
</dbReference>
<protein>
    <recommendedName>
        <fullName evidence="6">SEC63 domain-containing protein</fullName>
    </recommendedName>
</protein>
<name>A0A059EZ59_9MICR</name>
<dbReference type="VEuPathDB" id="MicrosporidiaDB:H312_02576"/>
<dbReference type="Proteomes" id="UP000030655">
    <property type="component" value="Unassembled WGS sequence"/>
</dbReference>